<feature type="transmembrane region" description="Helical" evidence="1">
    <location>
        <begin position="287"/>
        <end position="306"/>
    </location>
</feature>
<evidence type="ECO:0000259" key="2">
    <source>
        <dbReference type="Pfam" id="PF01757"/>
    </source>
</evidence>
<dbReference type="GO" id="GO:0016020">
    <property type="term" value="C:membrane"/>
    <property type="evidence" value="ECO:0007669"/>
    <property type="project" value="TreeGrafter"/>
</dbReference>
<organism evidence="3">
    <name type="scientific">Rouxiella sp. WC2420</name>
    <dbReference type="NCBI Taxonomy" id="3234145"/>
    <lineage>
        <taxon>Bacteria</taxon>
        <taxon>Pseudomonadati</taxon>
        <taxon>Pseudomonadota</taxon>
        <taxon>Gammaproteobacteria</taxon>
        <taxon>Enterobacterales</taxon>
        <taxon>Yersiniaceae</taxon>
        <taxon>Rouxiella</taxon>
    </lineage>
</organism>
<feature type="transmembrane region" description="Helical" evidence="1">
    <location>
        <begin position="254"/>
        <end position="275"/>
    </location>
</feature>
<evidence type="ECO:0000256" key="1">
    <source>
        <dbReference type="SAM" id="Phobius"/>
    </source>
</evidence>
<gene>
    <name evidence="3" type="ORF">AB3G37_05590</name>
</gene>
<dbReference type="GO" id="GO:0016747">
    <property type="term" value="F:acyltransferase activity, transferring groups other than amino-acyl groups"/>
    <property type="evidence" value="ECO:0007669"/>
    <property type="project" value="InterPro"/>
</dbReference>
<keyword evidence="1" id="KW-1133">Transmembrane helix</keyword>
<feature type="transmembrane region" description="Helical" evidence="1">
    <location>
        <begin position="312"/>
        <end position="333"/>
    </location>
</feature>
<dbReference type="Pfam" id="PF01757">
    <property type="entry name" value="Acyl_transf_3"/>
    <property type="match status" value="1"/>
</dbReference>
<dbReference type="RefSeq" id="WP_369789975.1">
    <property type="nucleotide sequence ID" value="NZ_CP165628.1"/>
</dbReference>
<feature type="transmembrane region" description="Helical" evidence="1">
    <location>
        <begin position="87"/>
        <end position="105"/>
    </location>
</feature>
<dbReference type="GO" id="GO:0000271">
    <property type="term" value="P:polysaccharide biosynthetic process"/>
    <property type="evidence" value="ECO:0007669"/>
    <property type="project" value="TreeGrafter"/>
</dbReference>
<dbReference type="AlphaFoldDB" id="A0AB39VVC8"/>
<dbReference type="InterPro" id="IPR002656">
    <property type="entry name" value="Acyl_transf_3_dom"/>
</dbReference>
<feature type="transmembrane region" description="Helical" evidence="1">
    <location>
        <begin position="12"/>
        <end position="32"/>
    </location>
</feature>
<dbReference type="PANTHER" id="PTHR23028:SF131">
    <property type="entry name" value="BLR2367 PROTEIN"/>
    <property type="match status" value="1"/>
</dbReference>
<feature type="transmembrane region" description="Helical" evidence="1">
    <location>
        <begin position="148"/>
        <end position="165"/>
    </location>
</feature>
<keyword evidence="1" id="KW-0472">Membrane</keyword>
<keyword evidence="3" id="KW-0808">Transferase</keyword>
<feature type="domain" description="Acyltransferase 3" evidence="2">
    <location>
        <begin position="7"/>
        <end position="327"/>
    </location>
</feature>
<accession>A0AB39VVC8</accession>
<sequence>MKLKTNENIQYLRGVAALSVVFAHIASSFAAYRNVGGLGSVVLHNMELVGQVGVGVFFVISGYIMSMTTNDKAGGTAHSRAFIVKRAVRIYPLYFFWTTVCVVLWELRMFNSAQHYSLGKIITSYLLIPYVSFNGDVIDPILRQGWTLMYEIFFYISFAVLIFCGQHRKSGIYILTILFITLGMSSELMTSENAKSFFSFQISYLFIVGMFIFHHQEKILGLISFKMARGGLLTLFVILMLVIIFKYSELGDNAVYLPYLNAIVLFLYLFTAKKVSGPVLEIGNSSYSLYLTHTFFTTAYAMLIIRSGLSNLTLGLIGIVVFLAAVVFGEITYRLIEKRLIFKTAAVAHIPSNLKKS</sequence>
<proteinExistence type="predicted"/>
<dbReference type="EC" id="2.3.-.-" evidence="3"/>
<keyword evidence="3" id="KW-0012">Acyltransferase</keyword>
<dbReference type="EMBL" id="CP165628">
    <property type="protein sequence ID" value="XDU73572.1"/>
    <property type="molecule type" value="Genomic_DNA"/>
</dbReference>
<dbReference type="PANTHER" id="PTHR23028">
    <property type="entry name" value="ACETYLTRANSFERASE"/>
    <property type="match status" value="1"/>
</dbReference>
<feature type="transmembrane region" description="Helical" evidence="1">
    <location>
        <begin position="227"/>
        <end position="248"/>
    </location>
</feature>
<reference evidence="3" key="1">
    <citation type="submission" date="2024-07" db="EMBL/GenBank/DDBJ databases">
        <authorList>
            <person name="Biller S.J."/>
        </authorList>
    </citation>
    <scope>NUCLEOTIDE SEQUENCE</scope>
    <source>
        <strain evidence="3">WC2420</strain>
    </source>
</reference>
<name>A0AB39VVC8_9GAMM</name>
<feature type="transmembrane region" description="Helical" evidence="1">
    <location>
        <begin position="172"/>
        <end position="190"/>
    </location>
</feature>
<feature type="transmembrane region" description="Helical" evidence="1">
    <location>
        <begin position="48"/>
        <end position="66"/>
    </location>
</feature>
<dbReference type="InterPro" id="IPR050879">
    <property type="entry name" value="Acyltransferase_3"/>
</dbReference>
<feature type="transmembrane region" description="Helical" evidence="1">
    <location>
        <begin position="196"/>
        <end position="215"/>
    </location>
</feature>
<keyword evidence="1" id="KW-0812">Transmembrane</keyword>
<protein>
    <submittedName>
        <fullName evidence="3">Acyltransferase family protein</fullName>
        <ecNumber evidence="3">2.3.-.-</ecNumber>
    </submittedName>
</protein>
<evidence type="ECO:0000313" key="3">
    <source>
        <dbReference type="EMBL" id="XDU73572.1"/>
    </source>
</evidence>